<keyword evidence="1" id="KW-0812">Transmembrane</keyword>
<organism evidence="2">
    <name type="scientific">Rhinebothrium fulbrighti</name>
    <dbReference type="NCBI Taxonomy" id="1008294"/>
    <lineage>
        <taxon>Eukaryota</taxon>
        <taxon>Metazoa</taxon>
        <taxon>Spiralia</taxon>
        <taxon>Lophotrochozoa</taxon>
        <taxon>Platyhelminthes</taxon>
        <taxon>Cestoda</taxon>
        <taxon>Eucestoda</taxon>
        <taxon>Rhinebothriidea</taxon>
        <taxon>Rhinebothrium</taxon>
    </lineage>
</organism>
<sequence length="291" mass="33901">MVGGRLHIDLLLFSFFFSVCFCLGCGFVDNLLSFWVFLELCGLSLVPSFFYVSDSSLQGFYSSLLGYIVMSAMSSVLLMSGIIFNALYFFILLGFMLKFGLFPFSLWVYRVFSGSNWVFIFLLSVVSKFPVLFFCYLLNNESDIILYWDCGGTLLFCCFWFWCFSYSWKFIWCHISLASIATLIVSCFCSDFLVSGFIYFYYAIWASFCLVYFSLLNSEDAVKSSFWVYCFLLLITPVSLPLFYKLGVCFAIAYSSFYLLLSWCLYSFSEQIFLYKLGSDLFYSHIYNNWY</sequence>
<name>A0A8K1SZM6_9CEST</name>
<feature type="transmembrane region" description="Helical" evidence="1">
    <location>
        <begin position="116"/>
        <end position="139"/>
    </location>
</feature>
<feature type="transmembrane region" description="Helical" evidence="1">
    <location>
        <begin position="89"/>
        <end position="109"/>
    </location>
</feature>
<protein>
    <submittedName>
        <fullName evidence="2">NADH dehydrogenase subunit 2</fullName>
    </submittedName>
</protein>
<evidence type="ECO:0000313" key="2">
    <source>
        <dbReference type="EMBL" id="UFQ89124.1"/>
    </source>
</evidence>
<accession>A0A8K1SZM6</accession>
<dbReference type="EMBL" id="MZ594638">
    <property type="protein sequence ID" value="UFQ89124.1"/>
    <property type="molecule type" value="Genomic_DNA"/>
</dbReference>
<reference evidence="2" key="1">
    <citation type="submission" date="2021-07" db="EMBL/GenBank/DDBJ databases">
        <title>Comparative characterization of mitogenomes from five orders of elasmobranch parasites indicate that total evidence analysis is superior to single genes for cestodes (Cestoda: Tapeworms).</title>
        <authorList>
            <person name="Trevisan B."/>
            <person name="Jacob Machado D."/>
            <person name="Galafasse Lahr D."/>
            <person name="Portella de Luna Marques F."/>
        </authorList>
    </citation>
    <scope>NUCLEOTIDE SEQUENCE</scope>
</reference>
<feature type="transmembrane region" description="Helical" evidence="1">
    <location>
        <begin position="250"/>
        <end position="268"/>
    </location>
</feature>
<keyword evidence="1" id="KW-1133">Transmembrane helix</keyword>
<feature type="transmembrane region" description="Helical" evidence="1">
    <location>
        <begin position="226"/>
        <end position="244"/>
    </location>
</feature>
<gene>
    <name evidence="2" type="primary">ND2</name>
</gene>
<keyword evidence="1" id="KW-0472">Membrane</keyword>
<feature type="transmembrane region" description="Helical" evidence="1">
    <location>
        <begin position="145"/>
        <end position="164"/>
    </location>
</feature>
<feature type="transmembrane region" description="Helical" evidence="1">
    <location>
        <begin position="64"/>
        <end position="83"/>
    </location>
</feature>
<geneLocation type="mitochondrion" evidence="2"/>
<keyword evidence="2" id="KW-0496">Mitochondrion</keyword>
<dbReference type="AlphaFoldDB" id="A0A8K1SZM6"/>
<feature type="transmembrane region" description="Helical" evidence="1">
    <location>
        <begin position="199"/>
        <end position="217"/>
    </location>
</feature>
<feature type="transmembrane region" description="Helical" evidence="1">
    <location>
        <begin position="171"/>
        <end position="193"/>
    </location>
</feature>
<evidence type="ECO:0000256" key="1">
    <source>
        <dbReference type="SAM" id="Phobius"/>
    </source>
</evidence>
<feature type="transmembrane region" description="Helical" evidence="1">
    <location>
        <begin position="32"/>
        <end position="52"/>
    </location>
</feature>
<proteinExistence type="predicted"/>